<gene>
    <name evidence="6" type="ORF">M2325_001065</name>
</gene>
<dbReference type="Gene3D" id="3.40.190.10">
    <property type="entry name" value="Periplasmic binding protein-like II"/>
    <property type="match status" value="1"/>
</dbReference>
<keyword evidence="3" id="KW-1003">Cell membrane</keyword>
<keyword evidence="7" id="KW-1185">Reference proteome</keyword>
<dbReference type="Proteomes" id="UP001140258">
    <property type="component" value="Unassembled WGS sequence"/>
</dbReference>
<evidence type="ECO:0000256" key="1">
    <source>
        <dbReference type="ARBA" id="ARBA00004236"/>
    </source>
</evidence>
<reference evidence="6" key="1">
    <citation type="submission" date="2022-08" db="EMBL/GenBank/DDBJ databases">
        <title>Genomic Encyclopedia of Type Strains, Phase V (KMG-V): Genome sequencing to study the core and pangenomes of soil and plant-associated prokaryotes.</title>
        <authorList>
            <person name="Whitman W."/>
        </authorList>
    </citation>
    <scope>NUCLEOTIDE SEQUENCE</scope>
    <source>
        <strain evidence="6">PS</strain>
    </source>
</reference>
<keyword evidence="2" id="KW-0813">Transport</keyword>
<evidence type="ECO:0000259" key="5">
    <source>
        <dbReference type="Pfam" id="PF04069"/>
    </source>
</evidence>
<dbReference type="PROSITE" id="PS51257">
    <property type="entry name" value="PROKAR_LIPOPROTEIN"/>
    <property type="match status" value="1"/>
</dbReference>
<evidence type="ECO:0000256" key="4">
    <source>
        <dbReference type="ARBA" id="ARBA00023136"/>
    </source>
</evidence>
<dbReference type="RefSeq" id="WP_245314129.1">
    <property type="nucleotide sequence ID" value="NZ_JANUCQ010000002.1"/>
</dbReference>
<comment type="caution">
    <text evidence="6">The sequence shown here is derived from an EMBL/GenBank/DDBJ whole genome shotgun (WGS) entry which is preliminary data.</text>
</comment>
<dbReference type="PANTHER" id="PTHR47737:SF1">
    <property type="entry name" value="GLYCINE BETAINE_PROLINE BETAINE TRANSPORT SYSTEM PERMEASE PROTEIN PROW"/>
    <property type="match status" value="1"/>
</dbReference>
<evidence type="ECO:0000256" key="3">
    <source>
        <dbReference type="ARBA" id="ARBA00022475"/>
    </source>
</evidence>
<organism evidence="6 7">
    <name type="scientific">Methanococcus voltae PS</name>
    <dbReference type="NCBI Taxonomy" id="523842"/>
    <lineage>
        <taxon>Archaea</taxon>
        <taxon>Methanobacteriati</taxon>
        <taxon>Methanobacteriota</taxon>
        <taxon>Methanomada group</taxon>
        <taxon>Methanococci</taxon>
        <taxon>Methanococcales</taxon>
        <taxon>Methanococcaceae</taxon>
        <taxon>Methanococcus</taxon>
    </lineage>
</organism>
<dbReference type="Gene3D" id="3.40.190.100">
    <property type="entry name" value="Glycine betaine-binding periplasmic protein, domain 2"/>
    <property type="match status" value="1"/>
</dbReference>
<dbReference type="EMBL" id="JANUCQ010000002">
    <property type="protein sequence ID" value="MCS3922380.1"/>
    <property type="molecule type" value="Genomic_DNA"/>
</dbReference>
<evidence type="ECO:0000256" key="2">
    <source>
        <dbReference type="ARBA" id="ARBA00022448"/>
    </source>
</evidence>
<dbReference type="Pfam" id="PF04069">
    <property type="entry name" value="OpuAC"/>
    <property type="match status" value="1"/>
</dbReference>
<feature type="domain" description="ABC-type glycine betaine transport system substrate-binding" evidence="5">
    <location>
        <begin position="46"/>
        <end position="293"/>
    </location>
</feature>
<dbReference type="PANTHER" id="PTHR47737">
    <property type="entry name" value="GLYCINE BETAINE/PROLINE BETAINE TRANSPORT SYSTEM PERMEASE PROTEIN PROW"/>
    <property type="match status" value="1"/>
</dbReference>
<name>A0ABT2EX21_METVO</name>
<dbReference type="SUPFAM" id="SSF53850">
    <property type="entry name" value="Periplasmic binding protein-like II"/>
    <property type="match status" value="1"/>
</dbReference>
<dbReference type="CDD" id="cd13639">
    <property type="entry name" value="PBP2_OpuAC_like"/>
    <property type="match status" value="1"/>
</dbReference>
<evidence type="ECO:0000313" key="7">
    <source>
        <dbReference type="Proteomes" id="UP001140258"/>
    </source>
</evidence>
<accession>A0ABT2EX21</accession>
<proteinExistence type="predicted"/>
<protein>
    <submittedName>
        <fullName evidence="6">Glycine betaine/proline transport system substrate-binding protein</fullName>
    </submittedName>
</protein>
<keyword evidence="4" id="KW-0472">Membrane</keyword>
<comment type="subcellular location">
    <subcellularLocation>
        <location evidence="1">Cell membrane</location>
    </subcellularLocation>
</comment>
<sequence length="306" mass="33807">MDIKPMNYLKSSNIAKVLIVALLGLMVTFAGCVGSDDSTDKSDEKVVKLGLPPWPGATVKSEVVKEILESKGYTVELMKLDAGIVYAQMADGELDGTVAAWMPVTHAEYWKQYGDKLDKANANLDVACVGLAVPTYVYDSGIKSVADLKGNGEKFDGTIVGIEPGAGVVINTEKALTDYELADFKLKTSSTPAMIAELDKAIKNEKFVVVTLWEPQSAFVKFNITMLEDPKKVYGGTEQVYTIVRQDFKDDNPEVYSFFQKFNISSATQSEWVYKYSDLNEDPSEIAKEWIKNNPEAVAEWTKDMN</sequence>
<evidence type="ECO:0000313" key="6">
    <source>
        <dbReference type="EMBL" id="MCS3922380.1"/>
    </source>
</evidence>
<dbReference type="InterPro" id="IPR007210">
    <property type="entry name" value="ABC_Gly_betaine_transp_sub-bd"/>
</dbReference>